<comment type="caution">
    <text evidence="1">The sequence shown here is derived from an EMBL/GenBank/DDBJ whole genome shotgun (WGS) entry which is preliminary data.</text>
</comment>
<dbReference type="EMBL" id="JAWDIE010000001">
    <property type="protein sequence ID" value="MEJ7136944.1"/>
    <property type="molecule type" value="Genomic_DNA"/>
</dbReference>
<reference evidence="1" key="1">
    <citation type="submission" date="2023-10" db="EMBL/GenBank/DDBJ databases">
        <title>Amphibacter perezi, gen. nov., sp. nov. a novel taxa of the family Comamonadaceae, class Betaproteobacteria isolated from the skin microbiota of Pelophylax perezi from different populations.</title>
        <authorList>
            <person name="Costa S."/>
            <person name="Proenca D.N."/>
            <person name="Lopes I."/>
            <person name="Morais P.V."/>
        </authorList>
    </citation>
    <scope>NUCLEOTIDE SEQUENCE</scope>
    <source>
        <strain evidence="1">SL12-8</strain>
    </source>
</reference>
<accession>A0ACC6NY95</accession>
<protein>
    <submittedName>
        <fullName evidence="1">PhnD/SsuA/transferrin family substrate-binding protein</fullName>
    </submittedName>
</protein>
<evidence type="ECO:0000313" key="2">
    <source>
        <dbReference type="Proteomes" id="UP001364695"/>
    </source>
</evidence>
<sequence length="596" mass="66037">MRSGATYRLVVALGVWLVLLASPAWARTEVRVGVLAYQGEAAAEHDWAPLARALDQALPQHHFELRYLGLNALWQAVEHRQLDFVITHGGQYAAMESQLGASRIATLDNPRWPSPGRAVGSAVVVLAARHDLQRLDDLAGQRLAATDPQAFGGYLVALRELHQRGIEADDLSLTEFSGFPMERVLDRLETGRADAAVLRGCLLEELVRSGRIAPGRFRVLEPQSFERTGGYPCQVSTQLYPDWPFISLRHTDRALAKSVAAALLALRPLPDGPSWTVPADYQPVRDLYRELEVGPYAYLRDTTLMARLRGYWWIFLALSVGLVGWVIHTVRVESQVTARTRDLQRALTERDAAHERLLAQQEEASHLSRLSILGELSGTLAHELTQPLASMANFAHSMVRRLDSGRYTPELLLQASRDIASEAERAGAIVQRIRRFARKRGAVRQDGVPPEMVQDALELFVRVLAPAPRIEVRDSWPTGSTISCDPLQFQQVMLNLLKNAWDAMQALPAHQRLIEIEIGRQPAHCTISVRDHGCGQDDAGMARLFEPFFTTRPDGLGLGLSICRTIVEAHAGRLVAQRPQDGGAGLCFIATFPAHD</sequence>
<proteinExistence type="predicted"/>
<keyword evidence="2" id="KW-1185">Reference proteome</keyword>
<dbReference type="Proteomes" id="UP001364695">
    <property type="component" value="Unassembled WGS sequence"/>
</dbReference>
<evidence type="ECO:0000313" key="1">
    <source>
        <dbReference type="EMBL" id="MEJ7136944.1"/>
    </source>
</evidence>
<gene>
    <name evidence="1" type="ORF">RV045_00670</name>
</gene>
<organism evidence="1 2">
    <name type="scientific">Amphibiibacter pelophylacis</name>
    <dbReference type="NCBI Taxonomy" id="1799477"/>
    <lineage>
        <taxon>Bacteria</taxon>
        <taxon>Pseudomonadati</taxon>
        <taxon>Pseudomonadota</taxon>
        <taxon>Betaproteobacteria</taxon>
        <taxon>Burkholderiales</taxon>
        <taxon>Sphaerotilaceae</taxon>
        <taxon>Amphibiibacter</taxon>
    </lineage>
</organism>
<name>A0ACC6NY95_9BURK</name>